<keyword evidence="1" id="KW-0812">Transmembrane</keyword>
<feature type="non-terminal residue" evidence="2">
    <location>
        <position position="1"/>
    </location>
</feature>
<evidence type="ECO:0000313" key="2">
    <source>
        <dbReference type="EMBL" id="TFK18505.1"/>
    </source>
</evidence>
<evidence type="ECO:0000313" key="3">
    <source>
        <dbReference type="Proteomes" id="UP000307440"/>
    </source>
</evidence>
<organism evidence="2 3">
    <name type="scientific">Coprinopsis marcescibilis</name>
    <name type="common">Agaric fungus</name>
    <name type="synonym">Psathyrella marcescibilis</name>
    <dbReference type="NCBI Taxonomy" id="230819"/>
    <lineage>
        <taxon>Eukaryota</taxon>
        <taxon>Fungi</taxon>
        <taxon>Dikarya</taxon>
        <taxon>Basidiomycota</taxon>
        <taxon>Agaricomycotina</taxon>
        <taxon>Agaricomycetes</taxon>
        <taxon>Agaricomycetidae</taxon>
        <taxon>Agaricales</taxon>
        <taxon>Agaricineae</taxon>
        <taxon>Psathyrellaceae</taxon>
        <taxon>Coprinopsis</taxon>
    </lineage>
</organism>
<keyword evidence="3" id="KW-1185">Reference proteome</keyword>
<feature type="transmembrane region" description="Helical" evidence="1">
    <location>
        <begin position="35"/>
        <end position="57"/>
    </location>
</feature>
<sequence>LRAPSSSRPPPPASGLSSICYSNASRDIILRSVFFIPPLAVLYLSSCFFKVVGVVALELGFREARPSAALDSAFAPFFHRIPLTDLCLSPPILIAPFQISQYRTCTQSATAPAASC</sequence>
<gene>
    <name evidence="2" type="ORF">FA15DRAFT_675222</name>
</gene>
<protein>
    <submittedName>
        <fullName evidence="2">Uncharacterized protein</fullName>
    </submittedName>
</protein>
<dbReference type="EMBL" id="ML210396">
    <property type="protein sequence ID" value="TFK18505.1"/>
    <property type="molecule type" value="Genomic_DNA"/>
</dbReference>
<keyword evidence="1" id="KW-1133">Transmembrane helix</keyword>
<evidence type="ECO:0000256" key="1">
    <source>
        <dbReference type="SAM" id="Phobius"/>
    </source>
</evidence>
<accession>A0A5C3KFG9</accession>
<dbReference type="AlphaFoldDB" id="A0A5C3KFG9"/>
<dbReference type="Proteomes" id="UP000307440">
    <property type="component" value="Unassembled WGS sequence"/>
</dbReference>
<keyword evidence="1" id="KW-0472">Membrane</keyword>
<proteinExistence type="predicted"/>
<reference evidence="2 3" key="1">
    <citation type="journal article" date="2019" name="Nat. Ecol. Evol.">
        <title>Megaphylogeny resolves global patterns of mushroom evolution.</title>
        <authorList>
            <person name="Varga T."/>
            <person name="Krizsan K."/>
            <person name="Foldi C."/>
            <person name="Dima B."/>
            <person name="Sanchez-Garcia M."/>
            <person name="Sanchez-Ramirez S."/>
            <person name="Szollosi G.J."/>
            <person name="Szarkandi J.G."/>
            <person name="Papp V."/>
            <person name="Albert L."/>
            <person name="Andreopoulos W."/>
            <person name="Angelini C."/>
            <person name="Antonin V."/>
            <person name="Barry K.W."/>
            <person name="Bougher N.L."/>
            <person name="Buchanan P."/>
            <person name="Buyck B."/>
            <person name="Bense V."/>
            <person name="Catcheside P."/>
            <person name="Chovatia M."/>
            <person name="Cooper J."/>
            <person name="Damon W."/>
            <person name="Desjardin D."/>
            <person name="Finy P."/>
            <person name="Geml J."/>
            <person name="Haridas S."/>
            <person name="Hughes K."/>
            <person name="Justo A."/>
            <person name="Karasinski D."/>
            <person name="Kautmanova I."/>
            <person name="Kiss B."/>
            <person name="Kocsube S."/>
            <person name="Kotiranta H."/>
            <person name="LaButti K.M."/>
            <person name="Lechner B.E."/>
            <person name="Liimatainen K."/>
            <person name="Lipzen A."/>
            <person name="Lukacs Z."/>
            <person name="Mihaltcheva S."/>
            <person name="Morgado L.N."/>
            <person name="Niskanen T."/>
            <person name="Noordeloos M.E."/>
            <person name="Ohm R.A."/>
            <person name="Ortiz-Santana B."/>
            <person name="Ovrebo C."/>
            <person name="Racz N."/>
            <person name="Riley R."/>
            <person name="Savchenko A."/>
            <person name="Shiryaev A."/>
            <person name="Soop K."/>
            <person name="Spirin V."/>
            <person name="Szebenyi C."/>
            <person name="Tomsovsky M."/>
            <person name="Tulloss R.E."/>
            <person name="Uehling J."/>
            <person name="Grigoriev I.V."/>
            <person name="Vagvolgyi C."/>
            <person name="Papp T."/>
            <person name="Martin F.M."/>
            <person name="Miettinen O."/>
            <person name="Hibbett D.S."/>
            <person name="Nagy L.G."/>
        </authorList>
    </citation>
    <scope>NUCLEOTIDE SEQUENCE [LARGE SCALE GENOMIC DNA]</scope>
    <source>
        <strain evidence="2 3">CBS 121175</strain>
    </source>
</reference>
<name>A0A5C3KFG9_COPMA</name>